<dbReference type="InterPro" id="IPR016181">
    <property type="entry name" value="Acyl_CoA_acyltransferase"/>
</dbReference>
<dbReference type="GO" id="GO:0046677">
    <property type="term" value="P:response to antibiotic"/>
    <property type="evidence" value="ECO:0007669"/>
    <property type="project" value="UniProtKB-KW"/>
</dbReference>
<keyword evidence="5" id="KW-1185">Reference proteome</keyword>
<evidence type="ECO:0000256" key="2">
    <source>
        <dbReference type="ARBA" id="ARBA00023251"/>
    </source>
</evidence>
<accession>A0A8J3DR72</accession>
<name>A0A8J3DR72_9HYPH</name>
<dbReference type="CDD" id="cd04301">
    <property type="entry name" value="NAT_SF"/>
    <property type="match status" value="1"/>
</dbReference>
<dbReference type="SUPFAM" id="SSF55729">
    <property type="entry name" value="Acyl-CoA N-acyltransferases (Nat)"/>
    <property type="match status" value="1"/>
</dbReference>
<comment type="caution">
    <text evidence="4">The sequence shown here is derived from an EMBL/GenBank/DDBJ whole genome shotgun (WGS) entry which is preliminary data.</text>
</comment>
<reference evidence="4" key="1">
    <citation type="journal article" date="2014" name="Int. J. Syst. Evol. Microbiol.">
        <title>Complete genome sequence of Corynebacterium casei LMG S-19264T (=DSM 44701T), isolated from a smear-ripened cheese.</title>
        <authorList>
            <consortium name="US DOE Joint Genome Institute (JGI-PGF)"/>
            <person name="Walter F."/>
            <person name="Albersmeier A."/>
            <person name="Kalinowski J."/>
            <person name="Ruckert C."/>
        </authorList>
    </citation>
    <scope>NUCLEOTIDE SEQUENCE</scope>
    <source>
        <strain evidence="4">KCTC 42249</strain>
    </source>
</reference>
<sequence length="176" mass="19179">MTDPEATYDLRPVVPEDLPLLESWLRQPHALEWWGDDVTGSLEEIIEAAEGVDTEPLIVELDGTPIAYLEIYDPHLEDDHPYQDQPFGTLGLDLTIGDPALLGQGHGTAILTQVSDQLFEEGAPQLIVDPHPDNARAIRASAKAGFEEIGRRTSVEGAVVLMARISDVDADMQDGS</sequence>
<protein>
    <submittedName>
        <fullName evidence="4">GNAT family N-acetyltransferase</fullName>
    </submittedName>
</protein>
<dbReference type="SMART" id="SM01006">
    <property type="entry name" value="AlcB"/>
    <property type="match status" value="1"/>
</dbReference>
<organism evidence="4 5">
    <name type="scientific">Tianweitania populi</name>
    <dbReference type="NCBI Taxonomy" id="1607949"/>
    <lineage>
        <taxon>Bacteria</taxon>
        <taxon>Pseudomonadati</taxon>
        <taxon>Pseudomonadota</taxon>
        <taxon>Alphaproteobacteria</taxon>
        <taxon>Hyphomicrobiales</taxon>
        <taxon>Phyllobacteriaceae</taxon>
        <taxon>Tianweitania</taxon>
    </lineage>
</organism>
<dbReference type="AlphaFoldDB" id="A0A8J3DR72"/>
<dbReference type="PANTHER" id="PTHR31438">
    <property type="entry name" value="LYSINE N-ACYLTRANSFERASE C17G9.06C-RELATED"/>
    <property type="match status" value="1"/>
</dbReference>
<dbReference type="GO" id="GO:0016410">
    <property type="term" value="F:N-acyltransferase activity"/>
    <property type="evidence" value="ECO:0007669"/>
    <property type="project" value="TreeGrafter"/>
</dbReference>
<dbReference type="GO" id="GO:0019290">
    <property type="term" value="P:siderophore biosynthetic process"/>
    <property type="evidence" value="ECO:0007669"/>
    <property type="project" value="InterPro"/>
</dbReference>
<dbReference type="PROSITE" id="PS51186">
    <property type="entry name" value="GNAT"/>
    <property type="match status" value="1"/>
</dbReference>
<evidence type="ECO:0000313" key="4">
    <source>
        <dbReference type="EMBL" id="GHD17297.1"/>
    </source>
</evidence>
<dbReference type="Pfam" id="PF13523">
    <property type="entry name" value="Acetyltransf_8"/>
    <property type="match status" value="1"/>
</dbReference>
<gene>
    <name evidence="4" type="ORF">GCM10016234_26300</name>
</gene>
<comment type="pathway">
    <text evidence="1">Siderophore biosynthesis.</text>
</comment>
<dbReference type="InterPro" id="IPR019432">
    <property type="entry name" value="Acyltransferase_MbtK/IucB-like"/>
</dbReference>
<proteinExistence type="predicted"/>
<dbReference type="EMBL" id="BMZQ01000002">
    <property type="protein sequence ID" value="GHD17297.1"/>
    <property type="molecule type" value="Genomic_DNA"/>
</dbReference>
<dbReference type="InterPro" id="IPR000182">
    <property type="entry name" value="GNAT_dom"/>
</dbReference>
<keyword evidence="2" id="KW-0046">Antibiotic resistance</keyword>
<reference evidence="4" key="2">
    <citation type="submission" date="2020-09" db="EMBL/GenBank/DDBJ databases">
        <authorList>
            <person name="Sun Q."/>
            <person name="Kim S."/>
        </authorList>
    </citation>
    <scope>NUCLEOTIDE SEQUENCE</scope>
    <source>
        <strain evidence="4">KCTC 42249</strain>
    </source>
</reference>
<evidence type="ECO:0000256" key="1">
    <source>
        <dbReference type="ARBA" id="ARBA00004924"/>
    </source>
</evidence>
<dbReference type="Gene3D" id="3.40.630.30">
    <property type="match status" value="1"/>
</dbReference>
<dbReference type="RefSeq" id="WP_189504536.1">
    <property type="nucleotide sequence ID" value="NZ_BMZQ01000002.1"/>
</dbReference>
<dbReference type="Proteomes" id="UP000630142">
    <property type="component" value="Unassembled WGS sequence"/>
</dbReference>
<feature type="domain" description="N-acetyltransferase" evidence="3">
    <location>
        <begin position="8"/>
        <end position="167"/>
    </location>
</feature>
<evidence type="ECO:0000313" key="5">
    <source>
        <dbReference type="Proteomes" id="UP000630142"/>
    </source>
</evidence>
<dbReference type="PANTHER" id="PTHR31438:SF1">
    <property type="entry name" value="LYSINE N-ACYLTRANSFERASE C17G9.06C-RELATED"/>
    <property type="match status" value="1"/>
</dbReference>
<evidence type="ECO:0000259" key="3">
    <source>
        <dbReference type="PROSITE" id="PS51186"/>
    </source>
</evidence>